<evidence type="ECO:0000256" key="2">
    <source>
        <dbReference type="ARBA" id="ARBA00022704"/>
    </source>
</evidence>
<keyword evidence="6" id="KW-1185">Reference proteome</keyword>
<name>A0ABR8BUK4_APHFL</name>
<evidence type="ECO:0000313" key="6">
    <source>
        <dbReference type="Proteomes" id="UP000606721"/>
    </source>
</evidence>
<reference evidence="5 6" key="1">
    <citation type="journal article" date="2020" name="ISME J.">
        <title>Comparative genomics reveals insights into cyanobacterial evolution and habitat adaptation.</title>
        <authorList>
            <person name="Chen M.Y."/>
            <person name="Teng W.K."/>
            <person name="Zhao L."/>
            <person name="Hu C.X."/>
            <person name="Zhou Y.K."/>
            <person name="Han B.P."/>
            <person name="Song L.R."/>
            <person name="Shu W.S."/>
        </authorList>
    </citation>
    <scope>NUCLEOTIDE SEQUENCE [LARGE SCALE GENOMIC DNA]</scope>
    <source>
        <strain evidence="5 6">FACHB-1040</strain>
    </source>
</reference>
<keyword evidence="1 5" id="KW-0646">Protease inhibitor</keyword>
<dbReference type="InterPro" id="IPR036331">
    <property type="entry name" value="Chagasin-like_sf"/>
</dbReference>
<comment type="caution">
    <text evidence="5">The sequence shown here is derived from an EMBL/GenBank/DDBJ whole genome shotgun (WGS) entry which is preliminary data.</text>
</comment>
<evidence type="ECO:0000256" key="1">
    <source>
        <dbReference type="ARBA" id="ARBA00022690"/>
    </source>
</evidence>
<proteinExistence type="predicted"/>
<dbReference type="InterPro" id="IPR018990">
    <property type="entry name" value="Prot_inh_I42_chagasin"/>
</dbReference>
<evidence type="ECO:0000313" key="5">
    <source>
        <dbReference type="EMBL" id="MBD2278367.1"/>
    </source>
</evidence>
<gene>
    <name evidence="5" type="ORF">H6F99_08655</name>
</gene>
<dbReference type="PANTHER" id="PTHR36530:SF1">
    <property type="entry name" value="AMOEBIASIN-1"/>
    <property type="match status" value="1"/>
</dbReference>
<dbReference type="Gene3D" id="2.60.40.2020">
    <property type="match status" value="1"/>
</dbReference>
<dbReference type="GO" id="GO:0030414">
    <property type="term" value="F:peptidase inhibitor activity"/>
    <property type="evidence" value="ECO:0007669"/>
    <property type="project" value="UniProtKB-KW"/>
</dbReference>
<dbReference type="SUPFAM" id="SSF141066">
    <property type="entry name" value="ICP-like"/>
    <property type="match status" value="1"/>
</dbReference>
<sequence length="141" mass="15752">MSLTKRVFLIISLLTTLTIIFQVSNTANPPMSKSEITVNDANNNSQIIIQKGNIMIVELLTNPGTGYSWQIIKNDPDKLKPLGDSVLKPLETEAPGASENQVFHFLAQNSGLAVLELHYLRPWERNLPPLKTYQINVKIRG</sequence>
<feature type="domain" description="Proteinase inhibitor I42 chagasin" evidence="4">
    <location>
        <begin position="49"/>
        <end position="137"/>
    </location>
</feature>
<evidence type="ECO:0000256" key="3">
    <source>
        <dbReference type="SAM" id="SignalP"/>
    </source>
</evidence>
<feature type="chain" id="PRO_5046266553" evidence="3">
    <location>
        <begin position="28"/>
        <end position="141"/>
    </location>
</feature>
<keyword evidence="2" id="KW-0789">Thiol protease inhibitor</keyword>
<dbReference type="RefSeq" id="WP_168635950.1">
    <property type="nucleotide sequence ID" value="NZ_JACJQT010000017.1"/>
</dbReference>
<protein>
    <submittedName>
        <fullName evidence="5">Protease inhibitor I42 family protein</fullName>
    </submittedName>
</protein>
<dbReference type="Proteomes" id="UP000606721">
    <property type="component" value="Unassembled WGS sequence"/>
</dbReference>
<dbReference type="InterPro" id="IPR052781">
    <property type="entry name" value="Cys_protease_inhibitor_I42"/>
</dbReference>
<dbReference type="PANTHER" id="PTHR36530">
    <property type="entry name" value="INHIBITOR OF CYSTEINE PEPTIDASE"/>
    <property type="match status" value="1"/>
</dbReference>
<accession>A0ABR8BUK4</accession>
<organism evidence="5 6">
    <name type="scientific">Aphanizomenon flos-aquae FACHB-1040</name>
    <dbReference type="NCBI Taxonomy" id="2692887"/>
    <lineage>
        <taxon>Bacteria</taxon>
        <taxon>Bacillati</taxon>
        <taxon>Cyanobacteriota</taxon>
        <taxon>Cyanophyceae</taxon>
        <taxon>Nostocales</taxon>
        <taxon>Aphanizomenonaceae</taxon>
        <taxon>Aphanizomenon</taxon>
    </lineage>
</organism>
<dbReference type="Pfam" id="PF09394">
    <property type="entry name" value="Inhibitor_I42"/>
    <property type="match status" value="1"/>
</dbReference>
<dbReference type="EMBL" id="JACJQT010000017">
    <property type="protein sequence ID" value="MBD2278367.1"/>
    <property type="molecule type" value="Genomic_DNA"/>
</dbReference>
<feature type="signal peptide" evidence="3">
    <location>
        <begin position="1"/>
        <end position="27"/>
    </location>
</feature>
<evidence type="ECO:0000259" key="4">
    <source>
        <dbReference type="Pfam" id="PF09394"/>
    </source>
</evidence>
<keyword evidence="3" id="KW-0732">Signal</keyword>